<feature type="domain" description="C5orf34-like second" evidence="2">
    <location>
        <begin position="180"/>
        <end position="211"/>
    </location>
</feature>
<dbReference type="Ensembl" id="ENSCINT00000031416.1">
    <property type="protein sequence ID" value="ENSCINP00000032311.1"/>
    <property type="gene ID" value="ENSCING00000023108.1"/>
</dbReference>
<dbReference type="HOGENOM" id="CLU_1207141_0_0_1"/>
<dbReference type="PANTHER" id="PTHR34531:SF1">
    <property type="entry name" value="CHROMOSOME 5 OPEN READING FRAME 34"/>
    <property type="match status" value="1"/>
</dbReference>
<reference evidence="3" key="3">
    <citation type="submission" date="2025-08" db="UniProtKB">
        <authorList>
            <consortium name="Ensembl"/>
        </authorList>
    </citation>
    <scope>IDENTIFICATION</scope>
</reference>
<dbReference type="GeneTree" id="ENSGT00940000175038"/>
<evidence type="ECO:0000313" key="3">
    <source>
        <dbReference type="Ensembl" id="ENSCINP00000032311.1"/>
    </source>
</evidence>
<dbReference type="AlphaFoldDB" id="H2XRM7"/>
<sequence length="230" mass="25515">MANPMQTVKELAEKNSVLQVLIFNDDSVEVQFKDRSVLQLSPCGANYQYHQPSTDGLRLVENLNTIRQRSKFATSDTKTQVDFAVSVRNLFAVGPYIAAEFHHLCEGVVRLHQDVTDYVWPVVSEKNPTDGSIVVDTDGKVTVCAKNDAAELVLWACQNQVEVKLCVKLNESKVSAKNVDSNAANKQYAVVKQLFSASCCPDRWKYPLQVALNARSGCQSEIAILNKLHA</sequence>
<dbReference type="InParanoid" id="H2XRM7"/>
<feature type="domain" description="C5orf34-like N-terminal" evidence="1">
    <location>
        <begin position="21"/>
        <end position="89"/>
    </location>
</feature>
<reference evidence="3" key="2">
    <citation type="journal article" date="2008" name="Genome Biol.">
        <title>Improved genome assembly and evidence-based global gene model set for the chordate Ciona intestinalis: new insight into intron and operon populations.</title>
        <authorList>
            <person name="Satou Y."/>
            <person name="Mineta K."/>
            <person name="Ogasawara M."/>
            <person name="Sasakura Y."/>
            <person name="Shoguchi E."/>
            <person name="Ueno K."/>
            <person name="Yamada L."/>
            <person name="Matsumoto J."/>
            <person name="Wasserscheid J."/>
            <person name="Dewar K."/>
            <person name="Wiley G.B."/>
            <person name="Macmil S.L."/>
            <person name="Roe B.A."/>
            <person name="Zeller R.W."/>
            <person name="Hastings K.E."/>
            <person name="Lemaire P."/>
            <person name="Lindquist E."/>
            <person name="Endo T."/>
            <person name="Hotta K."/>
            <person name="Inaba K."/>
        </authorList>
    </citation>
    <scope>NUCLEOTIDE SEQUENCE [LARGE SCALE GENOMIC DNA]</scope>
    <source>
        <strain evidence="3">wild type</strain>
    </source>
</reference>
<dbReference type="InterPro" id="IPR053899">
    <property type="entry name" value="C5orf34-like_2nd"/>
</dbReference>
<proteinExistence type="predicted"/>
<dbReference type="PANTHER" id="PTHR34531">
    <property type="entry name" value="ZGC:153352"/>
    <property type="match status" value="1"/>
</dbReference>
<protein>
    <submittedName>
        <fullName evidence="3">Uncharacterized protein</fullName>
    </submittedName>
</protein>
<reference evidence="4" key="1">
    <citation type="journal article" date="2002" name="Science">
        <title>The draft genome of Ciona intestinalis: insights into chordate and vertebrate origins.</title>
        <authorList>
            <person name="Dehal P."/>
            <person name="Satou Y."/>
            <person name="Campbell R.K."/>
            <person name="Chapman J."/>
            <person name="Degnan B."/>
            <person name="De Tomaso A."/>
            <person name="Davidson B."/>
            <person name="Di Gregorio A."/>
            <person name="Gelpke M."/>
            <person name="Goodstein D.M."/>
            <person name="Harafuji N."/>
            <person name="Hastings K.E."/>
            <person name="Ho I."/>
            <person name="Hotta K."/>
            <person name="Huang W."/>
            <person name="Kawashima T."/>
            <person name="Lemaire P."/>
            <person name="Martinez D."/>
            <person name="Meinertzhagen I.A."/>
            <person name="Necula S."/>
            <person name="Nonaka M."/>
            <person name="Putnam N."/>
            <person name="Rash S."/>
            <person name="Saiga H."/>
            <person name="Satake M."/>
            <person name="Terry A."/>
            <person name="Yamada L."/>
            <person name="Wang H.G."/>
            <person name="Awazu S."/>
            <person name="Azumi K."/>
            <person name="Boore J."/>
            <person name="Branno M."/>
            <person name="Chin-Bow S."/>
            <person name="DeSantis R."/>
            <person name="Doyle S."/>
            <person name="Francino P."/>
            <person name="Keys D.N."/>
            <person name="Haga S."/>
            <person name="Hayashi H."/>
            <person name="Hino K."/>
            <person name="Imai K.S."/>
            <person name="Inaba K."/>
            <person name="Kano S."/>
            <person name="Kobayashi K."/>
            <person name="Kobayashi M."/>
            <person name="Lee B.I."/>
            <person name="Makabe K.W."/>
            <person name="Manohar C."/>
            <person name="Matassi G."/>
            <person name="Medina M."/>
            <person name="Mochizuki Y."/>
            <person name="Mount S."/>
            <person name="Morishita T."/>
            <person name="Miura S."/>
            <person name="Nakayama A."/>
            <person name="Nishizaka S."/>
            <person name="Nomoto H."/>
            <person name="Ohta F."/>
            <person name="Oishi K."/>
            <person name="Rigoutsos I."/>
            <person name="Sano M."/>
            <person name="Sasaki A."/>
            <person name="Sasakura Y."/>
            <person name="Shoguchi E."/>
            <person name="Shin-i T."/>
            <person name="Spagnuolo A."/>
            <person name="Stainier D."/>
            <person name="Suzuki M.M."/>
            <person name="Tassy O."/>
            <person name="Takatori N."/>
            <person name="Tokuoka M."/>
            <person name="Yagi K."/>
            <person name="Yoshizaki F."/>
            <person name="Wada S."/>
            <person name="Zhang C."/>
            <person name="Hyatt P.D."/>
            <person name="Larimer F."/>
            <person name="Detter C."/>
            <person name="Doggett N."/>
            <person name="Glavina T."/>
            <person name="Hawkins T."/>
            <person name="Richardson P."/>
            <person name="Lucas S."/>
            <person name="Kohara Y."/>
            <person name="Levine M."/>
            <person name="Satoh N."/>
            <person name="Rokhsar D.S."/>
        </authorList>
    </citation>
    <scope>NUCLEOTIDE SEQUENCE [LARGE SCALE GENOMIC DNA]</scope>
</reference>
<evidence type="ECO:0000259" key="2">
    <source>
        <dbReference type="Pfam" id="PF22833"/>
    </source>
</evidence>
<dbReference type="STRING" id="7719.ENSCINP00000032311"/>
<name>H2XRM7_CIOIN</name>
<reference evidence="3" key="4">
    <citation type="submission" date="2025-09" db="UniProtKB">
        <authorList>
            <consortium name="Ensembl"/>
        </authorList>
    </citation>
    <scope>IDENTIFICATION</scope>
</reference>
<evidence type="ECO:0000259" key="1">
    <source>
        <dbReference type="Pfam" id="PF15025"/>
    </source>
</evidence>
<dbReference type="EMBL" id="EAAA01000786">
    <property type="status" value="NOT_ANNOTATED_CDS"/>
    <property type="molecule type" value="Genomic_DNA"/>
</dbReference>
<dbReference type="Proteomes" id="UP000008144">
    <property type="component" value="Chromosome 11"/>
</dbReference>
<dbReference type="InterPro" id="IPR053901">
    <property type="entry name" value="C5orf34-like"/>
</dbReference>
<keyword evidence="4" id="KW-1185">Reference proteome</keyword>
<evidence type="ECO:0000313" key="4">
    <source>
        <dbReference type="Proteomes" id="UP000008144"/>
    </source>
</evidence>
<dbReference type="Pfam" id="PF22833">
    <property type="entry name" value="C5orf34_2nd"/>
    <property type="match status" value="1"/>
</dbReference>
<organism evidence="3 4">
    <name type="scientific">Ciona intestinalis</name>
    <name type="common">Transparent sea squirt</name>
    <name type="synonym">Ascidia intestinalis</name>
    <dbReference type="NCBI Taxonomy" id="7719"/>
    <lineage>
        <taxon>Eukaryota</taxon>
        <taxon>Metazoa</taxon>
        <taxon>Chordata</taxon>
        <taxon>Tunicata</taxon>
        <taxon>Ascidiacea</taxon>
        <taxon>Phlebobranchia</taxon>
        <taxon>Cionidae</taxon>
        <taxon>Ciona</taxon>
    </lineage>
</organism>
<dbReference type="InterPro" id="IPR027830">
    <property type="entry name" value="C5orf34-like_N"/>
</dbReference>
<accession>H2XRM7</accession>
<dbReference type="Pfam" id="PF15025">
    <property type="entry name" value="C5orf34-like_N"/>
    <property type="match status" value="1"/>
</dbReference>